<dbReference type="STRING" id="861299.J421_3837"/>
<evidence type="ECO:0000313" key="1">
    <source>
        <dbReference type="EMBL" id="AHG91374.1"/>
    </source>
</evidence>
<sequence length="76" mass="7885">MSSPESEPTTVRVFVNERGVDVPRGASALDALRVADEGEAARVAAGERALVDSRGLPTAADAPTFAGAIYRTITAR</sequence>
<proteinExistence type="predicted"/>
<dbReference type="KEGG" id="gba:J421_3837"/>
<accession>W0RJV5</accession>
<dbReference type="OrthoDB" id="9806236at2"/>
<dbReference type="EMBL" id="CP007128">
    <property type="protein sequence ID" value="AHG91374.1"/>
    <property type="molecule type" value="Genomic_DNA"/>
</dbReference>
<evidence type="ECO:0000313" key="2">
    <source>
        <dbReference type="Proteomes" id="UP000019151"/>
    </source>
</evidence>
<organism evidence="1 2">
    <name type="scientific">Gemmatirosa kalamazoonensis</name>
    <dbReference type="NCBI Taxonomy" id="861299"/>
    <lineage>
        <taxon>Bacteria</taxon>
        <taxon>Pseudomonadati</taxon>
        <taxon>Gemmatimonadota</taxon>
        <taxon>Gemmatimonadia</taxon>
        <taxon>Gemmatimonadales</taxon>
        <taxon>Gemmatimonadaceae</taxon>
        <taxon>Gemmatirosa</taxon>
    </lineage>
</organism>
<reference evidence="1 2" key="1">
    <citation type="journal article" date="2014" name="Genome Announc.">
        <title>Genome Sequence and Methylome of Soil Bacterium Gemmatirosa kalamazoonensis KBS708T, a Member of the Rarely Cultivated Gemmatimonadetes Phylum.</title>
        <authorList>
            <person name="Debruyn J.M."/>
            <person name="Radosevich M."/>
            <person name="Wommack K.E."/>
            <person name="Polson S.W."/>
            <person name="Hauser L.J."/>
            <person name="Fawaz M.N."/>
            <person name="Korlach J."/>
            <person name="Tsai Y.C."/>
        </authorList>
    </citation>
    <scope>NUCLEOTIDE SEQUENCE [LARGE SCALE GENOMIC DNA]</scope>
    <source>
        <strain evidence="1 2">KBS708</strain>
    </source>
</reference>
<gene>
    <name evidence="1" type="ORF">J421_3837</name>
</gene>
<dbReference type="Proteomes" id="UP000019151">
    <property type="component" value="Chromosome"/>
</dbReference>
<protein>
    <submittedName>
        <fullName evidence="1">Uncharacterized protein</fullName>
    </submittedName>
</protein>
<dbReference type="AlphaFoldDB" id="W0RJV5"/>
<dbReference type="InParanoid" id="W0RJV5"/>
<keyword evidence="2" id="KW-1185">Reference proteome</keyword>
<dbReference type="RefSeq" id="WP_025412823.1">
    <property type="nucleotide sequence ID" value="NZ_CP007128.1"/>
</dbReference>
<dbReference type="HOGENOM" id="CLU_2649293_0_0_0"/>
<dbReference type="eggNOG" id="ENOG502ZNAK">
    <property type="taxonomic scope" value="Bacteria"/>
</dbReference>
<name>W0RJV5_9BACT</name>